<dbReference type="Proteomes" id="UP000785679">
    <property type="component" value="Unassembled WGS sequence"/>
</dbReference>
<evidence type="ECO:0000313" key="2">
    <source>
        <dbReference type="Proteomes" id="UP000785679"/>
    </source>
</evidence>
<sequence length="76" mass="9271">MDLLKEKREINRHQYRRMKSSSKSKFLPLRNWEILLLLQRKINPLVDWTTLPLYHLKSHFHHISTTQCQDSTLIML</sequence>
<evidence type="ECO:0000313" key="1">
    <source>
        <dbReference type="EMBL" id="TNV72351.1"/>
    </source>
</evidence>
<name>A0A8J8SW00_HALGN</name>
<dbReference type="EMBL" id="RRYP01022722">
    <property type="protein sequence ID" value="TNV72351.1"/>
    <property type="molecule type" value="Genomic_DNA"/>
</dbReference>
<comment type="caution">
    <text evidence="1">The sequence shown here is derived from an EMBL/GenBank/DDBJ whole genome shotgun (WGS) entry which is preliminary data.</text>
</comment>
<accession>A0A8J8SW00</accession>
<reference evidence="1" key="1">
    <citation type="submission" date="2019-06" db="EMBL/GenBank/DDBJ databases">
        <authorList>
            <person name="Zheng W."/>
        </authorList>
    </citation>
    <scope>NUCLEOTIDE SEQUENCE</scope>
    <source>
        <strain evidence="1">QDHG01</strain>
    </source>
</reference>
<proteinExistence type="predicted"/>
<protein>
    <submittedName>
        <fullName evidence="1">Uncharacterized protein</fullName>
    </submittedName>
</protein>
<gene>
    <name evidence="1" type="ORF">FGO68_gene4151</name>
</gene>
<keyword evidence="2" id="KW-1185">Reference proteome</keyword>
<organism evidence="1 2">
    <name type="scientific">Halteria grandinella</name>
    <dbReference type="NCBI Taxonomy" id="5974"/>
    <lineage>
        <taxon>Eukaryota</taxon>
        <taxon>Sar</taxon>
        <taxon>Alveolata</taxon>
        <taxon>Ciliophora</taxon>
        <taxon>Intramacronucleata</taxon>
        <taxon>Spirotrichea</taxon>
        <taxon>Stichotrichia</taxon>
        <taxon>Sporadotrichida</taxon>
        <taxon>Halteriidae</taxon>
        <taxon>Halteria</taxon>
    </lineage>
</organism>
<dbReference type="AlphaFoldDB" id="A0A8J8SW00"/>